<dbReference type="GO" id="GO:0008270">
    <property type="term" value="F:zinc ion binding"/>
    <property type="evidence" value="ECO:0007669"/>
    <property type="project" value="UniProtKB-UniRule"/>
</dbReference>
<dbReference type="Pfam" id="PF00484">
    <property type="entry name" value="Pro_CA"/>
    <property type="match status" value="1"/>
</dbReference>
<dbReference type="GO" id="GO:0004089">
    <property type="term" value="F:carbonate dehydratase activity"/>
    <property type="evidence" value="ECO:0007669"/>
    <property type="project" value="UniProtKB-UniRule"/>
</dbReference>
<comment type="catalytic activity">
    <reaction evidence="6 8">
        <text>hydrogencarbonate + H(+) = CO2 + H2O</text>
        <dbReference type="Rhea" id="RHEA:10748"/>
        <dbReference type="ChEBI" id="CHEBI:15377"/>
        <dbReference type="ChEBI" id="CHEBI:15378"/>
        <dbReference type="ChEBI" id="CHEBI:16526"/>
        <dbReference type="ChEBI" id="CHEBI:17544"/>
        <dbReference type="EC" id="4.2.1.1"/>
    </reaction>
</comment>
<comment type="function">
    <text evidence="5">Catalyzes the reversible hydration of carbon dioxide to form bicarbonate.</text>
</comment>
<evidence type="ECO:0000256" key="1">
    <source>
        <dbReference type="ARBA" id="ARBA00006217"/>
    </source>
</evidence>
<dbReference type="InterPro" id="IPR015892">
    <property type="entry name" value="Carbonic_anhydrase_CS"/>
</dbReference>
<feature type="binding site" evidence="7">
    <location>
        <position position="103"/>
    </location>
    <ligand>
        <name>Zn(2+)</name>
        <dbReference type="ChEBI" id="CHEBI:29105"/>
    </ligand>
</feature>
<comment type="function">
    <text evidence="8">Reversible hydration of carbon dioxide.</text>
</comment>
<dbReference type="AlphaFoldDB" id="A0A8J4DM82"/>
<dbReference type="InterPro" id="IPR036874">
    <property type="entry name" value="Carbonic_anhydrase_sf"/>
</dbReference>
<dbReference type="PANTHER" id="PTHR11002">
    <property type="entry name" value="CARBONIC ANHYDRASE"/>
    <property type="match status" value="1"/>
</dbReference>
<keyword evidence="7" id="KW-0479">Metal-binding</keyword>
<evidence type="ECO:0000256" key="3">
    <source>
        <dbReference type="ARBA" id="ARBA00022833"/>
    </source>
</evidence>
<evidence type="ECO:0000256" key="8">
    <source>
        <dbReference type="RuleBase" id="RU003956"/>
    </source>
</evidence>
<keyword evidence="10" id="KW-1185">Reference proteome</keyword>
<dbReference type="EC" id="4.2.1.1" evidence="2 8"/>
<organism evidence="9 10">
    <name type="scientific">Spirilliplanes yamanashiensis</name>
    <dbReference type="NCBI Taxonomy" id="42233"/>
    <lineage>
        <taxon>Bacteria</taxon>
        <taxon>Bacillati</taxon>
        <taxon>Actinomycetota</taxon>
        <taxon>Actinomycetes</taxon>
        <taxon>Micromonosporales</taxon>
        <taxon>Micromonosporaceae</taxon>
        <taxon>Spirilliplanes</taxon>
    </lineage>
</organism>
<dbReference type="EMBL" id="BOOY01000038">
    <property type="protein sequence ID" value="GIJ06148.1"/>
    <property type="molecule type" value="Genomic_DNA"/>
</dbReference>
<reference evidence="9" key="1">
    <citation type="submission" date="2021-01" db="EMBL/GenBank/DDBJ databases">
        <title>Whole genome shotgun sequence of Spirilliplanes yamanashiensis NBRC 15828.</title>
        <authorList>
            <person name="Komaki H."/>
            <person name="Tamura T."/>
        </authorList>
    </citation>
    <scope>NUCLEOTIDE SEQUENCE</scope>
    <source>
        <strain evidence="9">NBRC 15828</strain>
    </source>
</reference>
<dbReference type="PROSITE" id="PS00705">
    <property type="entry name" value="PROK_CO2_ANHYDRASE_2"/>
    <property type="match status" value="1"/>
</dbReference>
<evidence type="ECO:0000256" key="4">
    <source>
        <dbReference type="ARBA" id="ARBA00023239"/>
    </source>
</evidence>
<keyword evidence="4 8" id="KW-0456">Lyase</keyword>
<dbReference type="Gene3D" id="3.40.1050.10">
    <property type="entry name" value="Carbonic anhydrase"/>
    <property type="match status" value="1"/>
</dbReference>
<dbReference type="SMART" id="SM00947">
    <property type="entry name" value="Pro_CA"/>
    <property type="match status" value="1"/>
</dbReference>
<evidence type="ECO:0000256" key="5">
    <source>
        <dbReference type="ARBA" id="ARBA00024993"/>
    </source>
</evidence>
<evidence type="ECO:0000256" key="6">
    <source>
        <dbReference type="ARBA" id="ARBA00048348"/>
    </source>
</evidence>
<feature type="binding site" evidence="7">
    <location>
        <position position="106"/>
    </location>
    <ligand>
        <name>Zn(2+)</name>
        <dbReference type="ChEBI" id="CHEBI:29105"/>
    </ligand>
</feature>
<sequence>MTTTLAATALTALLEGNRRFVEGRPEHGHDVGAAAAASGGQTPHAVVVGCIDSRVPLEAIFDQTFGSICVVRSGAHVLDRAVLGSVEFAVSALKVPLVMVLGHERCGAVASTVEAVAAGVRPPGALAYLIDQIAPAVAEVPADAPDVAAAAMRAHVERTVRFLTDVVGDSAEVVGAVYDLDTGRVELRA</sequence>
<gene>
    <name evidence="9" type="primary">ecaB</name>
    <name evidence="9" type="ORF">Sya03_55000</name>
</gene>
<evidence type="ECO:0000313" key="9">
    <source>
        <dbReference type="EMBL" id="GIJ06148.1"/>
    </source>
</evidence>
<protein>
    <recommendedName>
        <fullName evidence="2 8">Carbonic anhydrase</fullName>
        <ecNumber evidence="2 8">4.2.1.1</ecNumber>
    </recommendedName>
    <alternativeName>
        <fullName evidence="8">Carbonate dehydratase</fullName>
    </alternativeName>
</protein>
<dbReference type="PANTHER" id="PTHR11002:SF79">
    <property type="entry name" value="CARBONIC ANHYDRASE 2"/>
    <property type="match status" value="1"/>
</dbReference>
<comment type="cofactor">
    <cofactor evidence="7">
        <name>Zn(2+)</name>
        <dbReference type="ChEBI" id="CHEBI:29105"/>
    </cofactor>
    <text evidence="7">Binds 1 zinc ion per subunit.</text>
</comment>
<proteinExistence type="inferred from homology"/>
<evidence type="ECO:0000256" key="2">
    <source>
        <dbReference type="ARBA" id="ARBA00012925"/>
    </source>
</evidence>
<dbReference type="Proteomes" id="UP000652013">
    <property type="component" value="Unassembled WGS sequence"/>
</dbReference>
<feature type="binding site" evidence="7">
    <location>
        <position position="52"/>
    </location>
    <ligand>
        <name>Zn(2+)</name>
        <dbReference type="ChEBI" id="CHEBI:29105"/>
    </ligand>
</feature>
<feature type="binding site" evidence="7">
    <location>
        <position position="50"/>
    </location>
    <ligand>
        <name>Zn(2+)</name>
        <dbReference type="ChEBI" id="CHEBI:29105"/>
    </ligand>
</feature>
<keyword evidence="3 7" id="KW-0862">Zinc</keyword>
<dbReference type="GO" id="GO:0015976">
    <property type="term" value="P:carbon utilization"/>
    <property type="evidence" value="ECO:0007669"/>
    <property type="project" value="InterPro"/>
</dbReference>
<name>A0A8J4DM82_9ACTN</name>
<dbReference type="InterPro" id="IPR001765">
    <property type="entry name" value="Carbonic_anhydrase"/>
</dbReference>
<dbReference type="SUPFAM" id="SSF53056">
    <property type="entry name" value="beta-carbonic anhydrase, cab"/>
    <property type="match status" value="1"/>
</dbReference>
<evidence type="ECO:0000256" key="7">
    <source>
        <dbReference type="PIRSR" id="PIRSR601765-1"/>
    </source>
</evidence>
<dbReference type="RefSeq" id="WP_203941332.1">
    <property type="nucleotide sequence ID" value="NZ_BAAAGJ010000014.1"/>
</dbReference>
<accession>A0A8J4DM82</accession>
<evidence type="ECO:0000313" key="10">
    <source>
        <dbReference type="Proteomes" id="UP000652013"/>
    </source>
</evidence>
<comment type="similarity">
    <text evidence="1 8">Belongs to the beta-class carbonic anhydrase family.</text>
</comment>
<comment type="caution">
    <text evidence="9">The sequence shown here is derived from an EMBL/GenBank/DDBJ whole genome shotgun (WGS) entry which is preliminary data.</text>
</comment>